<name>A0A955LBS0_9BACT</name>
<protein>
    <submittedName>
        <fullName evidence="1">Uncharacterized protein</fullName>
    </submittedName>
</protein>
<proteinExistence type="predicted"/>
<reference evidence="1" key="1">
    <citation type="submission" date="2020-04" db="EMBL/GenBank/DDBJ databases">
        <authorList>
            <person name="Zhang T."/>
        </authorList>
    </citation>
    <scope>NUCLEOTIDE SEQUENCE</scope>
    <source>
        <strain evidence="1">HKST-UBA09</strain>
    </source>
</reference>
<reference evidence="1" key="2">
    <citation type="journal article" date="2021" name="Microbiome">
        <title>Successional dynamics and alternative stable states in a saline activated sludge microbial community over 9 years.</title>
        <authorList>
            <person name="Wang Y."/>
            <person name="Ye J."/>
            <person name="Ju F."/>
            <person name="Liu L."/>
            <person name="Boyd J.A."/>
            <person name="Deng Y."/>
            <person name="Parks D.H."/>
            <person name="Jiang X."/>
            <person name="Yin X."/>
            <person name="Woodcroft B.J."/>
            <person name="Tyson G.W."/>
            <person name="Hugenholtz P."/>
            <person name="Polz M.F."/>
            <person name="Zhang T."/>
        </authorList>
    </citation>
    <scope>NUCLEOTIDE SEQUENCE</scope>
    <source>
        <strain evidence="1">HKST-UBA09</strain>
    </source>
</reference>
<gene>
    <name evidence="1" type="ORF">KC669_03775</name>
</gene>
<dbReference type="EMBL" id="JAGQLF010000051">
    <property type="protein sequence ID" value="MCA9387126.1"/>
    <property type="molecule type" value="Genomic_DNA"/>
</dbReference>
<organism evidence="1 2">
    <name type="scientific">Candidatus Dojkabacteria bacterium</name>
    <dbReference type="NCBI Taxonomy" id="2099670"/>
    <lineage>
        <taxon>Bacteria</taxon>
        <taxon>Candidatus Dojkabacteria</taxon>
    </lineage>
</organism>
<sequence length="85" mass="9764">MESCPEDIYSNHLATFISLLVQQKHPDQLNNELQVIISKCTETNTPHEIVDDIRNIISEIRKDDPNLGNLTHQHFEALISNQVQD</sequence>
<comment type="caution">
    <text evidence="1">The sequence shown here is derived from an EMBL/GenBank/DDBJ whole genome shotgun (WGS) entry which is preliminary data.</text>
</comment>
<dbReference type="AlphaFoldDB" id="A0A955LBS0"/>
<dbReference type="Proteomes" id="UP000714915">
    <property type="component" value="Unassembled WGS sequence"/>
</dbReference>
<evidence type="ECO:0000313" key="2">
    <source>
        <dbReference type="Proteomes" id="UP000714915"/>
    </source>
</evidence>
<evidence type="ECO:0000313" key="1">
    <source>
        <dbReference type="EMBL" id="MCA9387126.1"/>
    </source>
</evidence>
<accession>A0A955LBS0</accession>